<dbReference type="GO" id="GO:0005743">
    <property type="term" value="C:mitochondrial inner membrane"/>
    <property type="evidence" value="ECO:0007669"/>
    <property type="project" value="TreeGrafter"/>
</dbReference>
<dbReference type="GO" id="GO:0033615">
    <property type="term" value="P:mitochondrial proton-transporting ATP synthase complex assembly"/>
    <property type="evidence" value="ECO:0007669"/>
    <property type="project" value="TreeGrafter"/>
</dbReference>
<feature type="region of interest" description="Disordered" evidence="1">
    <location>
        <begin position="1"/>
        <end position="130"/>
    </location>
</feature>
<dbReference type="Pfam" id="PF05176">
    <property type="entry name" value="ATP-synt_10"/>
    <property type="match status" value="1"/>
</dbReference>
<protein>
    <submittedName>
        <fullName evidence="2">Uncharacterized protein</fullName>
    </submittedName>
</protein>
<feature type="compositionally biased region" description="Low complexity" evidence="1">
    <location>
        <begin position="60"/>
        <end position="75"/>
    </location>
</feature>
<gene>
    <name evidence="2" type="ORF">BDZ90DRAFT_232644</name>
</gene>
<dbReference type="Proteomes" id="UP000245884">
    <property type="component" value="Unassembled WGS sequence"/>
</dbReference>
<dbReference type="STRING" id="1569628.A0A316UP71"/>
<organism evidence="2 3">
    <name type="scientific">Jaminaea rosea</name>
    <dbReference type="NCBI Taxonomy" id="1569628"/>
    <lineage>
        <taxon>Eukaryota</taxon>
        <taxon>Fungi</taxon>
        <taxon>Dikarya</taxon>
        <taxon>Basidiomycota</taxon>
        <taxon>Ustilaginomycotina</taxon>
        <taxon>Exobasidiomycetes</taxon>
        <taxon>Microstromatales</taxon>
        <taxon>Microstromatales incertae sedis</taxon>
        <taxon>Jaminaea</taxon>
    </lineage>
</organism>
<dbReference type="OrthoDB" id="17089at2759"/>
<dbReference type="PANTHER" id="PTHR28106:SF1">
    <property type="entry name" value="MITOCHONDRIAL ATPASE COMPLEX SUBUNIT ATP10"/>
    <property type="match status" value="1"/>
</dbReference>
<evidence type="ECO:0000256" key="1">
    <source>
        <dbReference type="SAM" id="MobiDB-lite"/>
    </source>
</evidence>
<reference evidence="2 3" key="1">
    <citation type="journal article" date="2018" name="Mol. Biol. Evol.">
        <title>Broad Genomic Sampling Reveals a Smut Pathogenic Ancestry of the Fungal Clade Ustilaginomycotina.</title>
        <authorList>
            <person name="Kijpornyongpan T."/>
            <person name="Mondo S.J."/>
            <person name="Barry K."/>
            <person name="Sandor L."/>
            <person name="Lee J."/>
            <person name="Lipzen A."/>
            <person name="Pangilinan J."/>
            <person name="LaButti K."/>
            <person name="Hainaut M."/>
            <person name="Henrissat B."/>
            <person name="Grigoriev I.V."/>
            <person name="Spatafora J.W."/>
            <person name="Aime M.C."/>
        </authorList>
    </citation>
    <scope>NUCLEOTIDE SEQUENCE [LARGE SCALE GENOMIC DNA]</scope>
    <source>
        <strain evidence="2 3">MCA 5214</strain>
    </source>
</reference>
<dbReference type="EMBL" id="KZ819669">
    <property type="protein sequence ID" value="PWN27086.1"/>
    <property type="molecule type" value="Genomic_DNA"/>
</dbReference>
<dbReference type="AlphaFoldDB" id="A0A316UP71"/>
<dbReference type="InterPro" id="IPR007849">
    <property type="entry name" value="ATP10"/>
</dbReference>
<dbReference type="RefSeq" id="XP_025361698.1">
    <property type="nucleotide sequence ID" value="XM_025506331.1"/>
</dbReference>
<proteinExistence type="predicted"/>
<sequence>MLRTGAHRCLLGSSTQAVAGPSRLPLVRFSSDEPKSRAAAQPSSSSSEAAPKPPPPSQSTPPSQSSSSTSAQEQPIFSTSQSHYSSEQDKLPLPWLDRPLGVATKPTRHTPAKSSSERAKTYLESGRAEERRRLVQSATQGYFHDFHSLRSHGGKTWRAPNTLIRSDRARWLPNVEGTCLKDKRKKSTLDMCEGKVSVVTLLTSKISEEHSKSFYEPTLDLYGSNPRFQLIQLNLQPNLLKHYLISLFLSSVRSQVPEALHDTYLLSKLDLDSPSASGIHREDLNVHNKHVGYTYLVGPEGKIRWAGCGFAEKREREALLSCTGILLDR</sequence>
<keyword evidence="3" id="KW-1185">Reference proteome</keyword>
<dbReference type="GeneID" id="37028154"/>
<name>A0A316UP71_9BASI</name>
<feature type="compositionally biased region" description="Polar residues" evidence="1">
    <location>
        <begin position="76"/>
        <end position="85"/>
    </location>
</feature>
<evidence type="ECO:0000313" key="3">
    <source>
        <dbReference type="Proteomes" id="UP000245884"/>
    </source>
</evidence>
<feature type="compositionally biased region" description="Basic and acidic residues" evidence="1">
    <location>
        <begin position="115"/>
        <end position="130"/>
    </location>
</feature>
<accession>A0A316UP71</accession>
<feature type="compositionally biased region" description="Low complexity" evidence="1">
    <location>
        <begin position="37"/>
        <end position="50"/>
    </location>
</feature>
<dbReference type="PANTHER" id="PTHR28106">
    <property type="entry name" value="MITOCHONDRIAL ATPASE COMPLEX SUBUNIT ATP10"/>
    <property type="match status" value="1"/>
</dbReference>
<evidence type="ECO:0000313" key="2">
    <source>
        <dbReference type="EMBL" id="PWN27086.1"/>
    </source>
</evidence>